<dbReference type="SUPFAM" id="SSF160631">
    <property type="entry name" value="SMI1/KNR4-like"/>
    <property type="match status" value="1"/>
</dbReference>
<dbReference type="STRING" id="1499688.BN000_01062"/>
<protein>
    <submittedName>
        <fullName evidence="2">SmI1 / Knr4</fullName>
    </submittedName>
</protein>
<evidence type="ECO:0000313" key="3">
    <source>
        <dbReference type="Proteomes" id="UP000199087"/>
    </source>
</evidence>
<dbReference type="InterPro" id="IPR037883">
    <property type="entry name" value="Knr4/Smi1-like_sf"/>
</dbReference>
<name>A0A0U1NTT8_9BACI</name>
<feature type="domain" description="Knr4/Smi1-like" evidence="1">
    <location>
        <begin position="12"/>
        <end position="125"/>
    </location>
</feature>
<dbReference type="OrthoDB" id="9795554at2"/>
<organism evidence="2 3">
    <name type="scientific">Neobacillus massiliamazoniensis</name>
    <dbReference type="NCBI Taxonomy" id="1499688"/>
    <lineage>
        <taxon>Bacteria</taxon>
        <taxon>Bacillati</taxon>
        <taxon>Bacillota</taxon>
        <taxon>Bacilli</taxon>
        <taxon>Bacillales</taxon>
        <taxon>Bacillaceae</taxon>
        <taxon>Neobacillus</taxon>
    </lineage>
</organism>
<dbReference type="AlphaFoldDB" id="A0A0U1NTT8"/>
<gene>
    <name evidence="2" type="ORF">BN000_01062</name>
</gene>
<reference evidence="3" key="1">
    <citation type="submission" date="2015-05" db="EMBL/GenBank/DDBJ databases">
        <authorList>
            <person name="Urmite Genomes"/>
        </authorList>
    </citation>
    <scope>NUCLEOTIDE SEQUENCE [LARGE SCALE GENOMIC DNA]</scope>
    <source>
        <strain evidence="3">LF1</strain>
    </source>
</reference>
<proteinExistence type="predicted"/>
<dbReference type="EMBL" id="CVRB01000001">
    <property type="protein sequence ID" value="CRK81162.1"/>
    <property type="molecule type" value="Genomic_DNA"/>
</dbReference>
<dbReference type="Proteomes" id="UP000199087">
    <property type="component" value="Unassembled WGS sequence"/>
</dbReference>
<sequence>MINTYGLELNPPVAENKIKKVETELGITFPKDYIEFISNSNGAEGSLGENYLIIWSIEDIIELNEAYGVNDFAKGIVVFGSDGGDTAFAFDTRTNETHIVTVPFIGMDLEEVTTCSNTFNGFLQYFLNTQ</sequence>
<dbReference type="Pfam" id="PF09346">
    <property type="entry name" value="SMI1_KNR4"/>
    <property type="match status" value="1"/>
</dbReference>
<evidence type="ECO:0000313" key="2">
    <source>
        <dbReference type="EMBL" id="CRK81162.1"/>
    </source>
</evidence>
<evidence type="ECO:0000259" key="1">
    <source>
        <dbReference type="SMART" id="SM00860"/>
    </source>
</evidence>
<keyword evidence="3" id="KW-1185">Reference proteome</keyword>
<dbReference type="Gene3D" id="3.40.1580.10">
    <property type="entry name" value="SMI1/KNR4-like"/>
    <property type="match status" value="1"/>
</dbReference>
<dbReference type="SMART" id="SM00860">
    <property type="entry name" value="SMI1_KNR4"/>
    <property type="match status" value="1"/>
</dbReference>
<dbReference type="RefSeq" id="WP_090631795.1">
    <property type="nucleotide sequence ID" value="NZ_CVRB01000001.1"/>
</dbReference>
<dbReference type="InterPro" id="IPR018958">
    <property type="entry name" value="Knr4/Smi1-like_dom"/>
</dbReference>
<accession>A0A0U1NTT8</accession>